<evidence type="ECO:0000259" key="1">
    <source>
        <dbReference type="Pfam" id="PF00078"/>
    </source>
</evidence>
<dbReference type="EnsemblPlants" id="AET4Gv20106600.1">
    <property type="protein sequence ID" value="AET4Gv20106600.1"/>
    <property type="gene ID" value="AET4Gv20106600"/>
</dbReference>
<dbReference type="PANTHER" id="PTHR24559">
    <property type="entry name" value="TRANSPOSON TY3-I GAG-POL POLYPROTEIN"/>
    <property type="match status" value="1"/>
</dbReference>
<dbReference type="InterPro" id="IPR053134">
    <property type="entry name" value="RNA-dir_DNA_polymerase"/>
</dbReference>
<accession>A0A453H8J2</accession>
<dbReference type="Pfam" id="PF00078">
    <property type="entry name" value="RVT_1"/>
    <property type="match status" value="1"/>
</dbReference>
<protein>
    <recommendedName>
        <fullName evidence="1">Reverse transcriptase domain-containing protein</fullName>
    </recommendedName>
</protein>
<reference evidence="2" key="4">
    <citation type="submission" date="2019-03" db="UniProtKB">
        <authorList>
            <consortium name="EnsemblPlants"/>
        </authorList>
    </citation>
    <scope>IDENTIFICATION</scope>
</reference>
<dbReference type="Gene3D" id="3.10.10.10">
    <property type="entry name" value="HIV Type 1 Reverse Transcriptase, subunit A, domain 1"/>
    <property type="match status" value="1"/>
</dbReference>
<reference evidence="3" key="1">
    <citation type="journal article" date="2014" name="Science">
        <title>Ancient hybridizations among the ancestral genomes of bread wheat.</title>
        <authorList>
            <consortium name="International Wheat Genome Sequencing Consortium,"/>
            <person name="Marcussen T."/>
            <person name="Sandve S.R."/>
            <person name="Heier L."/>
            <person name="Spannagl M."/>
            <person name="Pfeifer M."/>
            <person name="Jakobsen K.S."/>
            <person name="Wulff B.B."/>
            <person name="Steuernagel B."/>
            <person name="Mayer K.F."/>
            <person name="Olsen O.A."/>
        </authorList>
    </citation>
    <scope>NUCLEOTIDE SEQUENCE [LARGE SCALE GENOMIC DNA]</scope>
    <source>
        <strain evidence="3">cv. AL8/78</strain>
    </source>
</reference>
<sequence length="109" mass="12454">VIDELLDELAGACWFSKLDLKAGYYQIRLAPGEEYKIAFQTHNGHCEFNVMGMGLTGAPATFQGTMNFDLSPVLRKCALVFFDDILIFSKTLREHWEHLDEVLSIFHKE</sequence>
<dbReference type="Proteomes" id="UP000015105">
    <property type="component" value="Chromosome 4D"/>
</dbReference>
<dbReference type="AlphaFoldDB" id="A0A453H8J2"/>
<name>A0A453H8J2_AEGTS</name>
<proteinExistence type="predicted"/>
<reference evidence="3" key="2">
    <citation type="journal article" date="2017" name="Nat. Plants">
        <title>The Aegilops tauschii genome reveals multiple impacts of transposons.</title>
        <authorList>
            <person name="Zhao G."/>
            <person name="Zou C."/>
            <person name="Li K."/>
            <person name="Wang K."/>
            <person name="Li T."/>
            <person name="Gao L."/>
            <person name="Zhang X."/>
            <person name="Wang H."/>
            <person name="Yang Z."/>
            <person name="Liu X."/>
            <person name="Jiang W."/>
            <person name="Mao L."/>
            <person name="Kong X."/>
            <person name="Jiao Y."/>
            <person name="Jia J."/>
        </authorList>
    </citation>
    <scope>NUCLEOTIDE SEQUENCE [LARGE SCALE GENOMIC DNA]</scope>
    <source>
        <strain evidence="3">cv. AL8/78</strain>
    </source>
</reference>
<dbReference type="PANTHER" id="PTHR24559:SF452">
    <property type="entry name" value="INTEGRASE CATALYTIC DOMAIN-CONTAINING PROTEIN"/>
    <property type="match status" value="1"/>
</dbReference>
<keyword evidence="3" id="KW-1185">Reference proteome</keyword>
<dbReference type="InterPro" id="IPR043502">
    <property type="entry name" value="DNA/RNA_pol_sf"/>
</dbReference>
<dbReference type="Gene3D" id="3.30.70.270">
    <property type="match status" value="1"/>
</dbReference>
<reference evidence="2" key="5">
    <citation type="journal article" date="2021" name="G3 (Bethesda)">
        <title>Aegilops tauschii genome assembly Aet v5.0 features greater sequence contiguity and improved annotation.</title>
        <authorList>
            <person name="Wang L."/>
            <person name="Zhu T."/>
            <person name="Rodriguez J.C."/>
            <person name="Deal K.R."/>
            <person name="Dubcovsky J."/>
            <person name="McGuire P.E."/>
            <person name="Lux T."/>
            <person name="Spannagl M."/>
            <person name="Mayer K.F.X."/>
            <person name="Baldrich P."/>
            <person name="Meyers B.C."/>
            <person name="Huo N."/>
            <person name="Gu Y.Q."/>
            <person name="Zhou H."/>
            <person name="Devos K.M."/>
            <person name="Bennetzen J.L."/>
            <person name="Unver T."/>
            <person name="Budak H."/>
            <person name="Gulick P.J."/>
            <person name="Galiba G."/>
            <person name="Kalapos B."/>
            <person name="Nelson D.R."/>
            <person name="Li P."/>
            <person name="You F.M."/>
            <person name="Luo M.C."/>
            <person name="Dvorak J."/>
        </authorList>
    </citation>
    <scope>NUCLEOTIDE SEQUENCE [LARGE SCALE GENOMIC DNA]</scope>
    <source>
        <strain evidence="2">cv. AL8/78</strain>
    </source>
</reference>
<dbReference type="Gramene" id="AET4Gv20106600.1">
    <property type="protein sequence ID" value="AET4Gv20106600.1"/>
    <property type="gene ID" value="AET4Gv20106600"/>
</dbReference>
<reference evidence="2" key="3">
    <citation type="journal article" date="2017" name="Nature">
        <title>Genome sequence of the progenitor of the wheat D genome Aegilops tauschii.</title>
        <authorList>
            <person name="Luo M.C."/>
            <person name="Gu Y.Q."/>
            <person name="Puiu D."/>
            <person name="Wang H."/>
            <person name="Twardziok S.O."/>
            <person name="Deal K.R."/>
            <person name="Huo N."/>
            <person name="Zhu T."/>
            <person name="Wang L."/>
            <person name="Wang Y."/>
            <person name="McGuire P.E."/>
            <person name="Liu S."/>
            <person name="Long H."/>
            <person name="Ramasamy R.K."/>
            <person name="Rodriguez J.C."/>
            <person name="Van S.L."/>
            <person name="Yuan L."/>
            <person name="Wang Z."/>
            <person name="Xia Z."/>
            <person name="Xiao L."/>
            <person name="Anderson O.D."/>
            <person name="Ouyang S."/>
            <person name="Liang Y."/>
            <person name="Zimin A.V."/>
            <person name="Pertea G."/>
            <person name="Qi P."/>
            <person name="Bennetzen J.L."/>
            <person name="Dai X."/>
            <person name="Dawson M.W."/>
            <person name="Muller H.G."/>
            <person name="Kugler K."/>
            <person name="Rivarola-Duarte L."/>
            <person name="Spannagl M."/>
            <person name="Mayer K.F.X."/>
            <person name="Lu F.H."/>
            <person name="Bevan M.W."/>
            <person name="Leroy P."/>
            <person name="Li P."/>
            <person name="You F.M."/>
            <person name="Sun Q."/>
            <person name="Liu Z."/>
            <person name="Lyons E."/>
            <person name="Wicker T."/>
            <person name="Salzberg S.L."/>
            <person name="Devos K.M."/>
            <person name="Dvorak J."/>
        </authorList>
    </citation>
    <scope>NUCLEOTIDE SEQUENCE [LARGE SCALE GENOMIC DNA]</scope>
    <source>
        <strain evidence="2">cv. AL8/78</strain>
    </source>
</reference>
<dbReference type="SUPFAM" id="SSF56672">
    <property type="entry name" value="DNA/RNA polymerases"/>
    <property type="match status" value="1"/>
</dbReference>
<organism evidence="2 3">
    <name type="scientific">Aegilops tauschii subsp. strangulata</name>
    <name type="common">Goatgrass</name>
    <dbReference type="NCBI Taxonomy" id="200361"/>
    <lineage>
        <taxon>Eukaryota</taxon>
        <taxon>Viridiplantae</taxon>
        <taxon>Streptophyta</taxon>
        <taxon>Embryophyta</taxon>
        <taxon>Tracheophyta</taxon>
        <taxon>Spermatophyta</taxon>
        <taxon>Magnoliopsida</taxon>
        <taxon>Liliopsida</taxon>
        <taxon>Poales</taxon>
        <taxon>Poaceae</taxon>
        <taxon>BOP clade</taxon>
        <taxon>Pooideae</taxon>
        <taxon>Triticodae</taxon>
        <taxon>Triticeae</taxon>
        <taxon>Triticinae</taxon>
        <taxon>Aegilops</taxon>
    </lineage>
</organism>
<dbReference type="InterPro" id="IPR000477">
    <property type="entry name" value="RT_dom"/>
</dbReference>
<dbReference type="InterPro" id="IPR043128">
    <property type="entry name" value="Rev_trsase/Diguanyl_cyclase"/>
</dbReference>
<evidence type="ECO:0000313" key="2">
    <source>
        <dbReference type="EnsemblPlants" id="AET4Gv20106600.1"/>
    </source>
</evidence>
<dbReference type="CDD" id="cd01647">
    <property type="entry name" value="RT_LTR"/>
    <property type="match status" value="1"/>
</dbReference>
<evidence type="ECO:0000313" key="3">
    <source>
        <dbReference type="Proteomes" id="UP000015105"/>
    </source>
</evidence>
<feature type="domain" description="Reverse transcriptase" evidence="1">
    <location>
        <begin position="6"/>
        <end position="107"/>
    </location>
</feature>
<dbReference type="STRING" id="200361.A0A453H8J2"/>